<evidence type="ECO:0000313" key="1">
    <source>
        <dbReference type="EMBL" id="AXC34290.1"/>
    </source>
</evidence>
<dbReference type="RefSeq" id="YP_010731761.1">
    <property type="nucleotide sequence ID" value="NC_072811.1"/>
</dbReference>
<name>A0A2Z5H3D6_9CAUD</name>
<organism evidence="1 2">
    <name type="scientific">Escherichia phage Halfdan</name>
    <dbReference type="NCBI Taxonomy" id="2234092"/>
    <lineage>
        <taxon>Viruses</taxon>
        <taxon>Duplodnaviria</taxon>
        <taxon>Heunggongvirae</taxon>
        <taxon>Uroviricota</taxon>
        <taxon>Caudoviricetes</taxon>
        <taxon>Halfdanvirus</taxon>
        <taxon>Halfdanvirus halfdan</taxon>
    </lineage>
</organism>
<protein>
    <submittedName>
        <fullName evidence="1">Uncharacterized protein</fullName>
    </submittedName>
</protein>
<evidence type="ECO:0000313" key="2">
    <source>
        <dbReference type="Proteomes" id="UP000252726"/>
    </source>
</evidence>
<keyword evidence="2" id="KW-1185">Reference proteome</keyword>
<dbReference type="KEGG" id="vg:79513882"/>
<dbReference type="GeneID" id="79513882"/>
<proteinExistence type="predicted"/>
<reference evidence="2" key="1">
    <citation type="submission" date="2018-05" db="EMBL/GenBank/DDBJ databases">
        <title>Exploring Bacteriophages for Innovative Applications.</title>
        <authorList>
            <person name="Olsen N.S."/>
            <person name="Kot W."/>
            <person name="Hansen L.H."/>
        </authorList>
    </citation>
    <scope>NUCLEOTIDE SEQUENCE [LARGE SCALE GENOMIC DNA]</scope>
</reference>
<accession>A0A2Z5H3D6</accession>
<dbReference type="Proteomes" id="UP000252726">
    <property type="component" value="Segment"/>
</dbReference>
<dbReference type="EMBL" id="MH362766">
    <property type="protein sequence ID" value="AXC34290.1"/>
    <property type="molecule type" value="Genomic_DNA"/>
</dbReference>
<sequence>MTVQRHNDRIAKNGSHLESAKTLKQALDNLKAAGLKSEQLDERTHSIYGWTFGNDDKGYYFYRNYNQA</sequence>